<dbReference type="PANTHER" id="PTHR43736:SF1">
    <property type="entry name" value="DIHYDRONEOPTERIN TRIPHOSPHATE DIPHOSPHATASE"/>
    <property type="match status" value="1"/>
</dbReference>
<evidence type="ECO:0000259" key="2">
    <source>
        <dbReference type="PROSITE" id="PS51462"/>
    </source>
</evidence>
<dbReference type="SUPFAM" id="SSF55811">
    <property type="entry name" value="Nudix"/>
    <property type="match status" value="1"/>
</dbReference>
<dbReference type="RefSeq" id="WP_092091803.1">
    <property type="nucleotide sequence ID" value="NZ_FOQE01000008.1"/>
</dbReference>
<dbReference type="AlphaFoldDB" id="A0A1I3BQ76"/>
<gene>
    <name evidence="3" type="ORF">SAMN04489868_10875</name>
</gene>
<reference evidence="3 4" key="1">
    <citation type="submission" date="2016-10" db="EMBL/GenBank/DDBJ databases">
        <authorList>
            <person name="de Groot N.N."/>
        </authorList>
    </citation>
    <scope>NUCLEOTIDE SEQUENCE [LARGE SCALE GENOMIC DNA]</scope>
    <source>
        <strain evidence="3 4">DSM 27630</strain>
    </source>
</reference>
<dbReference type="OrthoDB" id="9787880at2"/>
<sequence length="186" mass="21336">MNLKEQISQYKPYHAQEAKEQEVMLRYLDTFDNLLTRENEFAHFTSSAWIVNQDRSKVVMAYHNIYQSWSWIGGHADGDADLLHVALKETEEETGLTAIAPVSNDIYSLEILGVPAHVKNGEPIATHLHLNVTYLIEADENEKTTIKPDENSAVRWMDLDEAVKACTEPEMKVVYQKLNDKLKMMK</sequence>
<name>A0A1I3BQ76_9LACT</name>
<comment type="similarity">
    <text evidence="1">Belongs to the Nudix hydrolase family.</text>
</comment>
<dbReference type="Proteomes" id="UP000198668">
    <property type="component" value="Unassembled WGS sequence"/>
</dbReference>
<dbReference type="InterPro" id="IPR000086">
    <property type="entry name" value="NUDIX_hydrolase_dom"/>
</dbReference>
<evidence type="ECO:0000313" key="3">
    <source>
        <dbReference type="EMBL" id="SFH64468.1"/>
    </source>
</evidence>
<dbReference type="EMBL" id="FOQE01000008">
    <property type="protein sequence ID" value="SFH64468.1"/>
    <property type="molecule type" value="Genomic_DNA"/>
</dbReference>
<dbReference type="CDD" id="cd03674">
    <property type="entry name" value="NUDIX_Hydrolase"/>
    <property type="match status" value="1"/>
</dbReference>
<dbReference type="PROSITE" id="PS51462">
    <property type="entry name" value="NUDIX"/>
    <property type="match status" value="1"/>
</dbReference>
<proteinExistence type="inferred from homology"/>
<organism evidence="3 4">
    <name type="scientific">Pisciglobus halotolerans</name>
    <dbReference type="NCBI Taxonomy" id="745365"/>
    <lineage>
        <taxon>Bacteria</taxon>
        <taxon>Bacillati</taxon>
        <taxon>Bacillota</taxon>
        <taxon>Bacilli</taxon>
        <taxon>Lactobacillales</taxon>
        <taxon>Carnobacteriaceae</taxon>
    </lineage>
</organism>
<evidence type="ECO:0000313" key="4">
    <source>
        <dbReference type="Proteomes" id="UP000198668"/>
    </source>
</evidence>
<dbReference type="InterPro" id="IPR015797">
    <property type="entry name" value="NUDIX_hydrolase-like_dom_sf"/>
</dbReference>
<dbReference type="Pfam" id="PF00293">
    <property type="entry name" value="NUDIX"/>
    <property type="match status" value="1"/>
</dbReference>
<dbReference type="Gene3D" id="3.90.79.10">
    <property type="entry name" value="Nucleoside Triphosphate Pyrophosphohydrolase"/>
    <property type="match status" value="1"/>
</dbReference>
<keyword evidence="4" id="KW-1185">Reference proteome</keyword>
<accession>A0A1I3BQ76</accession>
<feature type="domain" description="Nudix hydrolase" evidence="2">
    <location>
        <begin position="41"/>
        <end position="179"/>
    </location>
</feature>
<evidence type="ECO:0000256" key="1">
    <source>
        <dbReference type="ARBA" id="ARBA00005582"/>
    </source>
</evidence>
<dbReference type="PANTHER" id="PTHR43736">
    <property type="entry name" value="ADP-RIBOSE PYROPHOSPHATASE"/>
    <property type="match status" value="1"/>
</dbReference>
<protein>
    <submittedName>
        <fullName evidence="3">ADP-ribose pyrophosphatase YjhB, NUDIX family</fullName>
    </submittedName>
</protein>